<dbReference type="InterPro" id="IPR011989">
    <property type="entry name" value="ARM-like"/>
</dbReference>
<dbReference type="VEuPathDB" id="VectorBase:GPPI009589"/>
<organism evidence="7 8">
    <name type="scientific">Glossina palpalis gambiensis</name>
    <dbReference type="NCBI Taxonomy" id="67801"/>
    <lineage>
        <taxon>Eukaryota</taxon>
        <taxon>Metazoa</taxon>
        <taxon>Ecdysozoa</taxon>
        <taxon>Arthropoda</taxon>
        <taxon>Hexapoda</taxon>
        <taxon>Insecta</taxon>
        <taxon>Pterygota</taxon>
        <taxon>Neoptera</taxon>
        <taxon>Endopterygota</taxon>
        <taxon>Diptera</taxon>
        <taxon>Brachycera</taxon>
        <taxon>Muscomorpha</taxon>
        <taxon>Hippoboscoidea</taxon>
        <taxon>Glossinidae</taxon>
        <taxon>Glossina</taxon>
    </lineage>
</organism>
<dbReference type="EMBL" id="JXJN01003854">
    <property type="status" value="NOT_ANNOTATED_CDS"/>
    <property type="molecule type" value="Genomic_DNA"/>
</dbReference>
<dbReference type="STRING" id="67801.A0A1B0AV01"/>
<keyword evidence="8" id="KW-1185">Reference proteome</keyword>
<accession>A0A1B0AV01</accession>
<dbReference type="FunFam" id="1.25.10.10:FF:000858">
    <property type="entry name" value="Vimar"/>
    <property type="match status" value="1"/>
</dbReference>
<sequence length="584" mass="65000">MDELIEKLKATTVSPNCSSDNTTSILSEISATKDPKLFDKHELADFFLSLTQSENTNIRKEAAKCIAEITKSEVQRKKFTKPEVIKIFLDYLRNLNGETDNMELPIQICRALGNICYLNDEARDIILDMKGDLVLIRLLDITVIEDKVHGLQFIKVRGGLLSNYLLGGEGLAKRAMDLEIMQKIQNIIAIGVTNVEENEDLLLNTLPLMSILTENVAELNFEAELNVQLSRILAASTNPDLAEMCLELLHYQAESDEVKLLLAKDDLLTTGVLALGNFARTDSHCIYMVENKTMNKLLEVLAKNNGVKDDVRLQHALLSTLRNLVIPKPNKCAVIQAGLVETILPMLEIHQPPVVFKLLGTLRMTVDGQEKLALELLKNKTLIEQLVHWSKSSDYAGVTGESLRLMAWLIKHAYLNKIAYALPRKGDAPAEQLVDKIPSMDYDRSSLIEFINNECTIEAMINMLTSQHLVMQNEALIALCILCVVFLGKSSSSSSPSSASSSCAATDGDTAIKLQDAFIKFEVGNKLAELINKSSDTMTKEIVENLQNFTNLLRNSDKLVAHLEENNINELLKSIPILTEYCTL</sequence>
<dbReference type="SMART" id="SM00185">
    <property type="entry name" value="ARM"/>
    <property type="match status" value="4"/>
</dbReference>
<dbReference type="InterPro" id="IPR000225">
    <property type="entry name" value="Armadillo"/>
</dbReference>
<proteinExistence type="predicted"/>
<dbReference type="Gene3D" id="1.25.10.10">
    <property type="entry name" value="Leucine-rich Repeat Variant"/>
    <property type="match status" value="2"/>
</dbReference>
<keyword evidence="6" id="KW-0496">Mitochondrion</keyword>
<evidence type="ECO:0000256" key="1">
    <source>
        <dbReference type="ARBA" id="ARBA00004173"/>
    </source>
</evidence>
<dbReference type="InterPro" id="IPR040144">
    <property type="entry name" value="RAP1GDS1"/>
</dbReference>
<evidence type="ECO:0000256" key="6">
    <source>
        <dbReference type="ARBA" id="ARBA00023128"/>
    </source>
</evidence>
<protein>
    <recommendedName>
        <fullName evidence="9">Rap1 GTPase-GDP dissociation stimulator 1-B</fullName>
    </recommendedName>
</protein>
<dbReference type="GO" id="GO:0005783">
    <property type="term" value="C:endoplasmic reticulum"/>
    <property type="evidence" value="ECO:0007669"/>
    <property type="project" value="UniProtKB-SubCell"/>
</dbReference>
<evidence type="ECO:0000256" key="4">
    <source>
        <dbReference type="ARBA" id="ARBA00022490"/>
    </source>
</evidence>
<reference evidence="7" key="2">
    <citation type="submission" date="2020-05" db="UniProtKB">
        <authorList>
            <consortium name="EnsemblMetazoa"/>
        </authorList>
    </citation>
    <scope>IDENTIFICATION</scope>
    <source>
        <strain evidence="7">IAEA</strain>
    </source>
</reference>
<dbReference type="GO" id="GO:0005085">
    <property type="term" value="F:guanyl-nucleotide exchange factor activity"/>
    <property type="evidence" value="ECO:0007669"/>
    <property type="project" value="InterPro"/>
</dbReference>
<evidence type="ECO:0000256" key="5">
    <source>
        <dbReference type="ARBA" id="ARBA00022824"/>
    </source>
</evidence>
<dbReference type="PANTHER" id="PTHR10957">
    <property type="entry name" value="RAP1 GTPASE-GDP DISSOCIATION STIMULATOR 1"/>
    <property type="match status" value="1"/>
</dbReference>
<evidence type="ECO:0000313" key="8">
    <source>
        <dbReference type="Proteomes" id="UP000092460"/>
    </source>
</evidence>
<dbReference type="SUPFAM" id="SSF48371">
    <property type="entry name" value="ARM repeat"/>
    <property type="match status" value="1"/>
</dbReference>
<keyword evidence="4" id="KW-0963">Cytoplasm</keyword>
<dbReference type="GO" id="GO:0005829">
    <property type="term" value="C:cytosol"/>
    <property type="evidence" value="ECO:0007669"/>
    <property type="project" value="UniProtKB-SubCell"/>
</dbReference>
<dbReference type="InterPro" id="IPR016024">
    <property type="entry name" value="ARM-type_fold"/>
</dbReference>
<evidence type="ECO:0000256" key="3">
    <source>
        <dbReference type="ARBA" id="ARBA00004514"/>
    </source>
</evidence>
<dbReference type="Proteomes" id="UP000092460">
    <property type="component" value="Unassembled WGS sequence"/>
</dbReference>
<comment type="subcellular location">
    <subcellularLocation>
        <location evidence="3">Cytoplasm</location>
        <location evidence="3">Cytosol</location>
    </subcellularLocation>
    <subcellularLocation>
        <location evidence="2">Endoplasmic reticulum</location>
    </subcellularLocation>
    <subcellularLocation>
        <location evidence="1">Mitochondrion</location>
    </subcellularLocation>
</comment>
<evidence type="ECO:0000256" key="2">
    <source>
        <dbReference type="ARBA" id="ARBA00004240"/>
    </source>
</evidence>
<evidence type="ECO:0008006" key="9">
    <source>
        <dbReference type="Google" id="ProtNLM"/>
    </source>
</evidence>
<keyword evidence="5" id="KW-0256">Endoplasmic reticulum</keyword>
<evidence type="ECO:0000313" key="7">
    <source>
        <dbReference type="EnsemblMetazoa" id="GPPI009589-PA"/>
    </source>
</evidence>
<dbReference type="GO" id="GO:0005739">
    <property type="term" value="C:mitochondrion"/>
    <property type="evidence" value="ECO:0007669"/>
    <property type="project" value="UniProtKB-SubCell"/>
</dbReference>
<dbReference type="EnsemblMetazoa" id="GPPI009589-RA">
    <property type="protein sequence ID" value="GPPI009589-PA"/>
    <property type="gene ID" value="GPPI009589"/>
</dbReference>
<name>A0A1B0AV01_9MUSC</name>
<dbReference type="AlphaFoldDB" id="A0A1B0AV01"/>
<reference evidence="8" key="1">
    <citation type="submission" date="2015-01" db="EMBL/GenBank/DDBJ databases">
        <authorList>
            <person name="Aksoy S."/>
            <person name="Warren W."/>
            <person name="Wilson R.K."/>
        </authorList>
    </citation>
    <scope>NUCLEOTIDE SEQUENCE [LARGE SCALE GENOMIC DNA]</scope>
    <source>
        <strain evidence="8">IAEA</strain>
    </source>
</reference>